<sequence length="124" mass="13241">MAALDGTPWVDDDEHEIRPYALTGGRTRPTNEMSLSSLLKARATAPEGYLSPEAAHCLALCRGEARSVAEVAATLGQPVQVAKILLSDLLDEGALIMAMPTRTADPKDPNLLEAVLEGLRTYVV</sequence>
<proteinExistence type="predicted"/>
<dbReference type="OrthoDB" id="4232655at2"/>
<dbReference type="PANTHER" id="PTHR36221">
    <property type="entry name" value="DUF742 DOMAIN-CONTAINING PROTEIN"/>
    <property type="match status" value="1"/>
</dbReference>
<gene>
    <name evidence="1" type="ORF">BBN63_19820</name>
</gene>
<name>A0A1U9QVL8_STRNV</name>
<dbReference type="EMBL" id="CP018047">
    <property type="protein sequence ID" value="AQU68129.1"/>
    <property type="molecule type" value="Genomic_DNA"/>
</dbReference>
<accession>A0A1U9QVL8</accession>
<evidence type="ECO:0008006" key="3">
    <source>
        <dbReference type="Google" id="ProtNLM"/>
    </source>
</evidence>
<reference evidence="1 2" key="1">
    <citation type="submission" date="2016-11" db="EMBL/GenBank/DDBJ databases">
        <title>Complete genome sequence of Streptomyces niveus SCSIO 3406.</title>
        <authorList>
            <person name="Zhu Q."/>
            <person name="Cheng W."/>
            <person name="Song Y."/>
            <person name="Li Q."/>
            <person name="Ju J."/>
        </authorList>
    </citation>
    <scope>NUCLEOTIDE SEQUENCE [LARGE SCALE GENOMIC DNA]</scope>
    <source>
        <strain evidence="1 2">SCSIO 3406</strain>
    </source>
</reference>
<dbReference type="InterPro" id="IPR007995">
    <property type="entry name" value="DUF742"/>
</dbReference>
<dbReference type="PANTHER" id="PTHR36221:SF1">
    <property type="entry name" value="DUF742 DOMAIN-CONTAINING PROTEIN"/>
    <property type="match status" value="1"/>
</dbReference>
<keyword evidence="2" id="KW-1185">Reference proteome</keyword>
<organism evidence="1 2">
    <name type="scientific">Streptomyces niveus</name>
    <name type="common">Streptomyces spheroides</name>
    <dbReference type="NCBI Taxonomy" id="193462"/>
    <lineage>
        <taxon>Bacteria</taxon>
        <taxon>Bacillati</taxon>
        <taxon>Actinomycetota</taxon>
        <taxon>Actinomycetes</taxon>
        <taxon>Kitasatosporales</taxon>
        <taxon>Streptomycetaceae</taxon>
        <taxon>Streptomyces</taxon>
    </lineage>
</organism>
<protein>
    <recommendedName>
        <fullName evidence="3">Multi-component regulatory system-3</fullName>
    </recommendedName>
</protein>
<dbReference type="Pfam" id="PF05331">
    <property type="entry name" value="DUF742"/>
    <property type="match status" value="1"/>
</dbReference>
<dbReference type="AlphaFoldDB" id="A0A1U9QVL8"/>
<dbReference type="KEGG" id="snw:BBN63_19820"/>
<evidence type="ECO:0000313" key="2">
    <source>
        <dbReference type="Proteomes" id="UP000189677"/>
    </source>
</evidence>
<evidence type="ECO:0000313" key="1">
    <source>
        <dbReference type="EMBL" id="AQU68129.1"/>
    </source>
</evidence>
<dbReference type="Proteomes" id="UP000189677">
    <property type="component" value="Chromosome"/>
</dbReference>